<gene>
    <name evidence="1" type="ORF">F4554_004578</name>
</gene>
<dbReference type="Gene3D" id="2.40.30.100">
    <property type="entry name" value="AF2212/PG0164-like"/>
    <property type="match status" value="1"/>
</dbReference>
<evidence type="ECO:0008006" key="3">
    <source>
        <dbReference type="Google" id="ProtNLM"/>
    </source>
</evidence>
<dbReference type="Pfam" id="PF13376">
    <property type="entry name" value="OmdA"/>
    <property type="match status" value="1"/>
</dbReference>
<evidence type="ECO:0000313" key="1">
    <source>
        <dbReference type="EMBL" id="NYH91940.1"/>
    </source>
</evidence>
<accession>A0A852ZSG9</accession>
<organism evidence="1 2">
    <name type="scientific">Actinopolymorpha rutila</name>
    <dbReference type="NCBI Taxonomy" id="446787"/>
    <lineage>
        <taxon>Bacteria</taxon>
        <taxon>Bacillati</taxon>
        <taxon>Actinomycetota</taxon>
        <taxon>Actinomycetes</taxon>
        <taxon>Propionibacteriales</taxon>
        <taxon>Actinopolymorphaceae</taxon>
        <taxon>Actinopolymorpha</taxon>
    </lineage>
</organism>
<dbReference type="SUPFAM" id="SSF141694">
    <property type="entry name" value="AF2212/PG0164-like"/>
    <property type="match status" value="1"/>
</dbReference>
<dbReference type="AlphaFoldDB" id="A0A852ZSG9"/>
<evidence type="ECO:0000313" key="2">
    <source>
        <dbReference type="Proteomes" id="UP000579605"/>
    </source>
</evidence>
<dbReference type="EMBL" id="JACBZH010000001">
    <property type="protein sequence ID" value="NYH91940.1"/>
    <property type="molecule type" value="Genomic_DNA"/>
</dbReference>
<protein>
    <recommendedName>
        <fullName evidence="3">Bacteriocin-protection, YdeI or OmpD-Associated</fullName>
    </recommendedName>
</protein>
<dbReference type="Pfam" id="PF08922">
    <property type="entry name" value="DUF1905"/>
    <property type="match status" value="1"/>
</dbReference>
<dbReference type="InterPro" id="IPR037079">
    <property type="entry name" value="AF2212/PG0164-like_sf"/>
</dbReference>
<sequence>MAETRSFTATVAEGSRHRVTVPLPFDPDEVWGVKPRHHVTGTVDGCKVRAVVERLDDGPGIVLTPAWRRDHPVEIGSTVRVVVTAEGPQRADLPADVAAALESDPEAGAFFDSLAQFYRKGYLTWIEATKRRPQERETRIERTVGWLKEGRKQRPRP</sequence>
<dbReference type="RefSeq" id="WP_179789422.1">
    <property type="nucleotide sequence ID" value="NZ_BAAARR010000001.1"/>
</dbReference>
<dbReference type="InterPro" id="IPR015018">
    <property type="entry name" value="DUF1905"/>
</dbReference>
<comment type="caution">
    <text evidence="1">The sequence shown here is derived from an EMBL/GenBank/DDBJ whole genome shotgun (WGS) entry which is preliminary data.</text>
</comment>
<proteinExistence type="predicted"/>
<reference evidence="1 2" key="1">
    <citation type="submission" date="2020-07" db="EMBL/GenBank/DDBJ databases">
        <title>Sequencing the genomes of 1000 actinobacteria strains.</title>
        <authorList>
            <person name="Klenk H.-P."/>
        </authorList>
    </citation>
    <scope>NUCLEOTIDE SEQUENCE [LARGE SCALE GENOMIC DNA]</scope>
    <source>
        <strain evidence="1 2">DSM 18448</strain>
    </source>
</reference>
<name>A0A852ZSG9_9ACTN</name>
<keyword evidence="2" id="KW-1185">Reference proteome</keyword>
<dbReference type="Proteomes" id="UP000579605">
    <property type="component" value="Unassembled WGS sequence"/>
</dbReference>